<dbReference type="KEGG" id="vg:14011243"/>
<dbReference type="RefSeq" id="YP_007003755.1">
    <property type="nucleotide sequence ID" value="NC_019491.1"/>
</dbReference>
<dbReference type="Proteomes" id="UP000118426">
    <property type="component" value="Segment"/>
</dbReference>
<accession>Q52UN7</accession>
<name>Q52UN7_9VIRU</name>
<keyword evidence="3" id="KW-1185">Reference proteome</keyword>
<proteinExistence type="predicted"/>
<organism evidence="1">
    <name type="scientific">Cyprinid herpesvirus 1</name>
    <dbReference type="NCBI Taxonomy" id="317858"/>
    <lineage>
        <taxon>Viruses</taxon>
        <taxon>Duplodnaviria</taxon>
        <taxon>Heunggongvirae</taxon>
        <taxon>Peploviricota</taxon>
        <taxon>Herviviricetes</taxon>
        <taxon>Herpesvirales</taxon>
        <taxon>Alloherpesviridae</taxon>
        <taxon>Cyvirus</taxon>
        <taxon>Cyvirus cyprinidallo1</taxon>
    </lineage>
</organism>
<evidence type="ECO:0000313" key="3">
    <source>
        <dbReference type="Proteomes" id="UP000118426"/>
    </source>
</evidence>
<dbReference type="EMBL" id="AY939865">
    <property type="protein sequence ID" value="AAX53086.1"/>
    <property type="molecule type" value="Genomic_DNA"/>
</dbReference>
<evidence type="ECO:0000313" key="2">
    <source>
        <dbReference type="EMBL" id="AFJ20389.1"/>
    </source>
</evidence>
<evidence type="ECO:0000313" key="1">
    <source>
        <dbReference type="EMBL" id="AAX53086.1"/>
    </source>
</evidence>
<reference evidence="1" key="1">
    <citation type="journal article" date="2005" name="J. Gen. Virol.">
        <title>Koi herpesvirus represents a third cyprinid herpesvirus (CyHV-3) in the family Herpesviridae.</title>
        <authorList>
            <person name="Waltzek T.B."/>
            <person name="Kelley G.O."/>
            <person name="Stone D.M."/>
            <person name="Way K."/>
            <person name="Hanson L."/>
            <person name="Fukuda H."/>
            <person name="Hirono I."/>
            <person name="Aoki T."/>
            <person name="Davison A.J."/>
            <person name="Hedrick R.P."/>
        </authorList>
    </citation>
    <scope>NUCLEOTIDE SEQUENCE</scope>
</reference>
<dbReference type="EMBL" id="JQ815363">
    <property type="protein sequence ID" value="AFJ20389.1"/>
    <property type="molecule type" value="Genomic_DNA"/>
</dbReference>
<sequence length="1269" mass="140605">MSTLQSIIGRQPTELGTNFSTDDFSISKGSVHDGTRYKQLKSLNAPSVTEFMKKFNGWTGDQLVNSYLSMSPEDMSYAWGADVNINDFMRTEAYAVGLGRIMVGGSLTDLQTKNYVGLGLMSKMLLPDGIPEENAVFTLEIVYDQMTMALPGAIRALSADVNAWKTSLRFGLTQYTTSIQFLQQELTYLVKGEPVTALARRKFGQMMNRFRLSIIHSHAQAAVRQPSFVETIIGRQINKSIVSASAVVYNMAKAEALMVGLCSRNPLTMRPLIEMALMSLTGNGELDNSTANYFAAMNSHYFSPGLVTHTAVVSTVMPAYTYNTSRDRVEAAQRSEILSVAWEDAVIKPVVGGPVSSVSPGYTPSLAVPADSIPTGSVSLPAVVLDGGAVVPLLLFDGTPICRDGPSMGRPFVSNGLQYRWFTVGVPAPIISGLSPSTLFDDSESKPITPATLMLYSPRSTCVFDEHGDTRYVELSQLHIHAEVADLWDIGKARARFNSLPPEVRSARRVEAYLKKADILWGHNTQQKLQSMESSYEFSPRFMLALHKAPEARDSEYGVIVKERDVMWNTTAMSSPSVEGVAIAAELYNYLGLNDPELKSIVKYVQACGASADEFMLRDCVILKMICTKDLDLGELEEHHGTEDGEMYLLNFHARIRQGPQSRSVSKGLAYEVLCSAVPRFLNRLLGGTGHLLLTDPYGWHILGHLLNYFEDVLDDTDGLNMPMRHLGYFMTREKFSALIKIKDSLSYLEAAVLKWLQPLVMPSDPYVYFGETSPIATRWSWMCSALFDSVSTFGTEHSYVLSTVTSEKHAVKHATCAGSLAFVGTNLPINLHGMVDHNQHGQTCRRAEIAGVHIYGHSPAAFLFQVPYNPQTEAEHDNVIGCLGRSRATMLRRNFNTCPQVALALAAHYSLLCRHKNVANFDKMYYSGWSYAVVRRMEFDSGGLSVMPVQSHLMVVGNSNFDLSQQLGLDRQFALRSMMRYAVVPMGVFGQGVYFPNAFIKSVRGLGLDYVNAMQHRQRFGGMNNFDLKTACMSAFIMDWASSLHPPIQGSATGVGPILSANGRFSPQLGDATAAEYFRQDPYNLLRFYSTCPFQNTHLNEGQANLFKVLSQLGDPNADMFGGSGRRTAVLSTTIKQYHQYLKDTDKSRMGQMEHDLQTRLQSLVGDDYTVPHSFNSKSSMFYVDNSTIGANSDQLLKSPVNMDNRNNFLLMCRTDNITYDPNNTEVPIDKLQLDIQGLNPLRLLDVNPTSRVNMAQQMLNNNNDNAV</sequence>
<reference evidence="2 3" key="2">
    <citation type="journal article" date="2013" name="J. Virol.">
        <title>Comparative genomics of carp herpesviruses.</title>
        <authorList>
            <person name="Davison A.J."/>
            <person name="Kurobe T."/>
            <person name="Gatherer D."/>
            <person name="Cunningham C."/>
            <person name="Korf I."/>
            <person name="Fukuda H."/>
            <person name="Hedrick R.P."/>
            <person name="Waltzek T.B."/>
        </authorList>
    </citation>
    <scope>NUCLEOTIDE SEQUENCE [LARGE SCALE GENOMIC DNA]</scope>
    <source>
        <strain evidence="2">NG-J1</strain>
    </source>
</reference>
<protein>
    <submittedName>
        <fullName evidence="1">Major capsid protein</fullName>
    </submittedName>
</protein>
<gene>
    <name evidence="2" type="ORF">CyHV1_ORF92</name>
</gene>
<dbReference type="GeneID" id="14011243"/>